<evidence type="ECO:0000313" key="1">
    <source>
        <dbReference type="EMBL" id="KYC52796.1"/>
    </source>
</evidence>
<sequence>MLYTIEIQTQNKPNFKTEKMYANEINSPYETRQNIYNFVDDATDGLASLVRCDYRYYTNLDIDKKIDFLNDMANISDEDIDSKVPGNDFSKVVKRNILKTRKKYLKRILEAGVCDVLACSFNGDVLWDTAEI</sequence>
<reference evidence="1 2" key="1">
    <citation type="journal article" date="2016" name="ISME J.">
        <title>Chasing the elusive Euryarchaeota class WSA2: genomes reveal a uniquely fastidious methyl-reducing methanogen.</title>
        <authorList>
            <person name="Nobu M.K."/>
            <person name="Narihiro T."/>
            <person name="Kuroda K."/>
            <person name="Mei R."/>
            <person name="Liu W.T."/>
        </authorList>
    </citation>
    <scope>NUCLEOTIDE SEQUENCE [LARGE SCALE GENOMIC DNA]</scope>
    <source>
        <strain evidence="1">U1lsi0528_Bin055</strain>
    </source>
</reference>
<dbReference type="EMBL" id="LNGC01000016">
    <property type="protein sequence ID" value="KYC52796.1"/>
    <property type="molecule type" value="Genomic_DNA"/>
</dbReference>
<name>A0A150J6F1_9EURY</name>
<proteinExistence type="predicted"/>
<comment type="caution">
    <text evidence="1">The sequence shown here is derived from an EMBL/GenBank/DDBJ whole genome shotgun (WGS) entry which is preliminary data.</text>
</comment>
<organism evidence="1 2">
    <name type="scientific">Candidatus Methanofastidiosum methylothiophilum</name>
    <dbReference type="NCBI Taxonomy" id="1705564"/>
    <lineage>
        <taxon>Archaea</taxon>
        <taxon>Methanobacteriati</taxon>
        <taxon>Methanobacteriota</taxon>
        <taxon>Stenosarchaea group</taxon>
        <taxon>Candidatus Methanofastidiosia</taxon>
        <taxon>Candidatus Methanofastidiosales</taxon>
        <taxon>Candidatus Methanofastidiosaceae</taxon>
        <taxon>Candidatus Methanofastidiosum</taxon>
    </lineage>
</organism>
<evidence type="ECO:0000313" key="2">
    <source>
        <dbReference type="Proteomes" id="UP000075398"/>
    </source>
</evidence>
<protein>
    <submittedName>
        <fullName evidence="1">Uncharacterized protein</fullName>
    </submittedName>
</protein>
<dbReference type="AlphaFoldDB" id="A0A150J6F1"/>
<accession>A0A150J6F1</accession>
<gene>
    <name evidence="1" type="ORF">AMQ22_00587</name>
</gene>
<dbReference type="Proteomes" id="UP000075398">
    <property type="component" value="Unassembled WGS sequence"/>
</dbReference>